<keyword evidence="3 5" id="KW-1133">Transmembrane helix</keyword>
<dbReference type="PANTHER" id="PTHR23508">
    <property type="entry name" value="CARBOXYLIC ACID TRANSPORTER PROTEIN HOMOLOG"/>
    <property type="match status" value="1"/>
</dbReference>
<dbReference type="PROSITE" id="PS50850">
    <property type="entry name" value="MFS"/>
    <property type="match status" value="1"/>
</dbReference>
<dbReference type="InterPro" id="IPR036259">
    <property type="entry name" value="MFS_trans_sf"/>
</dbReference>
<evidence type="ECO:0000256" key="4">
    <source>
        <dbReference type="ARBA" id="ARBA00023136"/>
    </source>
</evidence>
<dbReference type="GO" id="GO:0005886">
    <property type="term" value="C:plasma membrane"/>
    <property type="evidence" value="ECO:0007669"/>
    <property type="project" value="TreeGrafter"/>
</dbReference>
<feature type="transmembrane region" description="Helical" evidence="5">
    <location>
        <begin position="385"/>
        <end position="407"/>
    </location>
</feature>
<reference evidence="7 8" key="1">
    <citation type="submission" date="2019-03" db="EMBL/GenBank/DDBJ databases">
        <title>Genomic Encyclopedia of Type Strains, Phase IV (KMG-IV): sequencing the most valuable type-strain genomes for metagenomic binning, comparative biology and taxonomic classification.</title>
        <authorList>
            <person name="Goeker M."/>
        </authorList>
    </citation>
    <scope>NUCLEOTIDE SEQUENCE [LARGE SCALE GENOMIC DNA]</scope>
    <source>
        <strain evidence="7 8">DSM 25287</strain>
    </source>
</reference>
<feature type="transmembrane region" description="Helical" evidence="5">
    <location>
        <begin position="60"/>
        <end position="79"/>
    </location>
</feature>
<feature type="transmembrane region" description="Helical" evidence="5">
    <location>
        <begin position="116"/>
        <end position="137"/>
    </location>
</feature>
<gene>
    <name evidence="7" type="ORF">EV699_11173</name>
</gene>
<evidence type="ECO:0000313" key="7">
    <source>
        <dbReference type="EMBL" id="TCO80872.1"/>
    </source>
</evidence>
<dbReference type="PANTHER" id="PTHR23508:SF10">
    <property type="entry name" value="CARBOXYLIC ACID TRANSPORTER PROTEIN HOMOLOG"/>
    <property type="match status" value="1"/>
</dbReference>
<proteinExistence type="predicted"/>
<dbReference type="PROSITE" id="PS00217">
    <property type="entry name" value="SUGAR_TRANSPORT_2"/>
    <property type="match status" value="1"/>
</dbReference>
<feature type="transmembrane region" description="Helical" evidence="5">
    <location>
        <begin position="291"/>
        <end position="311"/>
    </location>
</feature>
<dbReference type="EMBL" id="SLWY01000011">
    <property type="protein sequence ID" value="TCO80872.1"/>
    <property type="molecule type" value="Genomic_DNA"/>
</dbReference>
<dbReference type="SUPFAM" id="SSF103473">
    <property type="entry name" value="MFS general substrate transporter"/>
    <property type="match status" value="1"/>
</dbReference>
<feature type="transmembrane region" description="Helical" evidence="5">
    <location>
        <begin position="149"/>
        <end position="169"/>
    </location>
</feature>
<sequence length="446" mass="46524">MDAKRTIDVQDFIDHHPFSAYQKAILTLCFLIVAVDGFDTAAIGFIAPALKAEWGLTPQALGPLFGAGLGGLMLGAFIFGPLADRYGRKAILLFSVAFFGTASLVSMYSANLEQLVVLRFLTGLGLGGAMPNSITLTSEYCPAARRSSLVTLMFCGFTVGSAIGGLTAAQLVPAIGWRGILLLGGVLPLALVPVLWFVLPESVRFQVLNGHAGERIARTLRRIAPGADLQDARFVLKDHKAKGFPARHLFDEGLGRGTVLLWATFFMTLLIIYLLSSWLPTVISSTGMSLQMASVVTAMFQIGGTVGAILIGRFMDRNPPGTVLAIAYALGAGCVALIGVSHANPWLLGLAVFCAGVTISGSQVGANALAAAYYPTHVRATGVSWASAVGRIGSVLGSMSGGVMLAAGLPLSLMFAIVAVPALLAALTIFVMGRLEAQREAAGANA</sequence>
<protein>
    <submittedName>
        <fullName evidence="7">AAHS family 4-hydroxybenzoate transporter-like MFS transporter</fullName>
    </submittedName>
</protein>
<evidence type="ECO:0000259" key="6">
    <source>
        <dbReference type="PROSITE" id="PS50850"/>
    </source>
</evidence>
<feature type="transmembrane region" description="Helical" evidence="5">
    <location>
        <begin position="346"/>
        <end position="373"/>
    </location>
</feature>
<organism evidence="7 8">
    <name type="scientific">Plasticicumulans lactativorans</name>
    <dbReference type="NCBI Taxonomy" id="1133106"/>
    <lineage>
        <taxon>Bacteria</taxon>
        <taxon>Pseudomonadati</taxon>
        <taxon>Pseudomonadota</taxon>
        <taxon>Gammaproteobacteria</taxon>
        <taxon>Candidatus Competibacteraceae</taxon>
        <taxon>Plasticicumulans</taxon>
    </lineage>
</organism>
<keyword evidence="2 5" id="KW-0812">Transmembrane</keyword>
<dbReference type="Proteomes" id="UP000295765">
    <property type="component" value="Unassembled WGS sequence"/>
</dbReference>
<comment type="subcellular location">
    <subcellularLocation>
        <location evidence="1">Membrane</location>
        <topology evidence="1">Multi-pass membrane protein</topology>
    </subcellularLocation>
</comment>
<dbReference type="Gene3D" id="1.20.1250.20">
    <property type="entry name" value="MFS general substrate transporter like domains"/>
    <property type="match status" value="1"/>
</dbReference>
<dbReference type="InterPro" id="IPR005829">
    <property type="entry name" value="Sugar_transporter_CS"/>
</dbReference>
<dbReference type="RefSeq" id="WP_132542611.1">
    <property type="nucleotide sequence ID" value="NZ_SLWY01000011.1"/>
</dbReference>
<feature type="transmembrane region" description="Helical" evidence="5">
    <location>
        <begin position="413"/>
        <end position="432"/>
    </location>
</feature>
<feature type="transmembrane region" description="Helical" evidence="5">
    <location>
        <begin position="25"/>
        <end position="48"/>
    </location>
</feature>
<feature type="transmembrane region" description="Helical" evidence="5">
    <location>
        <begin position="91"/>
        <end position="110"/>
    </location>
</feature>
<keyword evidence="4 5" id="KW-0472">Membrane</keyword>
<accession>A0A4R2L510</accession>
<feature type="transmembrane region" description="Helical" evidence="5">
    <location>
        <begin position="259"/>
        <end position="279"/>
    </location>
</feature>
<feature type="domain" description="Major facilitator superfamily (MFS) profile" evidence="6">
    <location>
        <begin position="25"/>
        <end position="437"/>
    </location>
</feature>
<evidence type="ECO:0000256" key="3">
    <source>
        <dbReference type="ARBA" id="ARBA00022989"/>
    </source>
</evidence>
<dbReference type="InterPro" id="IPR011701">
    <property type="entry name" value="MFS"/>
</dbReference>
<evidence type="ECO:0000256" key="1">
    <source>
        <dbReference type="ARBA" id="ARBA00004141"/>
    </source>
</evidence>
<evidence type="ECO:0000256" key="2">
    <source>
        <dbReference type="ARBA" id="ARBA00022692"/>
    </source>
</evidence>
<keyword evidence="8" id="KW-1185">Reference proteome</keyword>
<evidence type="ECO:0000256" key="5">
    <source>
        <dbReference type="SAM" id="Phobius"/>
    </source>
</evidence>
<feature type="transmembrane region" description="Helical" evidence="5">
    <location>
        <begin position="175"/>
        <end position="199"/>
    </location>
</feature>
<evidence type="ECO:0000313" key="8">
    <source>
        <dbReference type="Proteomes" id="UP000295765"/>
    </source>
</evidence>
<dbReference type="InterPro" id="IPR020846">
    <property type="entry name" value="MFS_dom"/>
</dbReference>
<comment type="caution">
    <text evidence="7">The sequence shown here is derived from an EMBL/GenBank/DDBJ whole genome shotgun (WGS) entry which is preliminary data.</text>
</comment>
<dbReference type="Pfam" id="PF07690">
    <property type="entry name" value="MFS_1"/>
    <property type="match status" value="1"/>
</dbReference>
<dbReference type="OrthoDB" id="7066727at2"/>
<dbReference type="CDD" id="cd17365">
    <property type="entry name" value="MFS_PcaK_like"/>
    <property type="match status" value="1"/>
</dbReference>
<name>A0A4R2L510_9GAMM</name>
<dbReference type="AlphaFoldDB" id="A0A4R2L510"/>
<feature type="transmembrane region" description="Helical" evidence="5">
    <location>
        <begin position="323"/>
        <end position="340"/>
    </location>
</feature>
<dbReference type="GO" id="GO:0046943">
    <property type="term" value="F:carboxylic acid transmembrane transporter activity"/>
    <property type="evidence" value="ECO:0007669"/>
    <property type="project" value="TreeGrafter"/>
</dbReference>